<comment type="subcellular location">
    <subcellularLocation>
        <location evidence="1">Cell membrane</location>
        <topology evidence="1">Multi-pass membrane protein</topology>
    </subcellularLocation>
</comment>
<feature type="transmembrane region" description="Helical" evidence="7">
    <location>
        <begin position="204"/>
        <end position="226"/>
    </location>
</feature>
<keyword evidence="6 7" id="KW-0472">Membrane</keyword>
<evidence type="ECO:0000313" key="10">
    <source>
        <dbReference type="Proteomes" id="UP000694232"/>
    </source>
</evidence>
<dbReference type="PANTHER" id="PTHR30183">
    <property type="entry name" value="MOLYBDENUM TRANSPORT SYSTEM PERMEASE PROTEIN MODB"/>
    <property type="match status" value="1"/>
</dbReference>
<reference evidence="9" key="1">
    <citation type="submission" date="2021-06" db="EMBL/GenBank/DDBJ databases">
        <title>Vibrio nov. sp., novel gut bacterium isolated from Yellow Sea oyster.</title>
        <authorList>
            <person name="Muhammad N."/>
            <person name="Nguyen T.H."/>
            <person name="Lee Y.-J."/>
            <person name="Ko J."/>
            <person name="Kim S.-G."/>
        </authorList>
    </citation>
    <scope>NUCLEOTIDE SEQUENCE</scope>
    <source>
        <strain evidence="9">OG9-811</strain>
    </source>
</reference>
<sequence length="561" mass="62157">MMRIAYSLLLLTCVAPLLPGLAGAVLSALGYIPAVGLQRFNLEAFISVAQWQGVGRSLLLSVTSALLSTYLALLLCFSIVQTLWQSRHWHRVEHLLSGLLALPHVAFAIGFAFLFAPTGITARLASALLDYQVSTQAGTWLVQDNHALGLTLALALKETPFLLLMSIPVLQQLNVSRQLQVGASLGYSAAQTWFKVLFPQWLRALRFALFAVIAYAVAVVDVSLILGPNTPPTFAVLVWQWFNDPDLQQLPRAAAGAIVLLLVTGLMLLTVVLIEKALLHCYRGWQWSGKSRFPLPGRSSLWLVSTIAALIVPLMLVWSFAQRWRFPDLLPSQFSSRFWLSEWPTMLPTLWQSIWIALLSGSLALVAALFAHEYKLRHQAAVPLWIIVLPMLVPQLSLLLGIQISALWLAADRYQLWVIWSHLLFAFPLVYLALDGPWRSFNPGYTRVALSLGKSPWQQFLAVKVPLLLPAILYAWAVGISVSLAQYLPTLMLGGGRITTITTEAVALSSGFDRRVMAIYALWQALLPFIFFTLAVLISRAQPHRQRIMATAVTVSTSEKP</sequence>
<protein>
    <submittedName>
        <fullName evidence="9">Thiamine ABC transporter permease</fullName>
    </submittedName>
</protein>
<name>A0A975UB34_9VIBR</name>
<feature type="transmembrane region" description="Helical" evidence="7">
    <location>
        <begin position="517"/>
        <end position="539"/>
    </location>
</feature>
<dbReference type="CDD" id="cd06261">
    <property type="entry name" value="TM_PBP2"/>
    <property type="match status" value="1"/>
</dbReference>
<organism evidence="9 10">
    <name type="scientific">Vibrio ostreae</name>
    <dbReference type="NCBI Taxonomy" id="2841925"/>
    <lineage>
        <taxon>Bacteria</taxon>
        <taxon>Pseudomonadati</taxon>
        <taxon>Pseudomonadota</taxon>
        <taxon>Gammaproteobacteria</taxon>
        <taxon>Vibrionales</taxon>
        <taxon>Vibrionaceae</taxon>
        <taxon>Vibrio</taxon>
    </lineage>
</organism>
<keyword evidence="10" id="KW-1185">Reference proteome</keyword>
<feature type="transmembrane region" description="Helical" evidence="7">
    <location>
        <begin position="95"/>
        <end position="116"/>
    </location>
</feature>
<keyword evidence="2" id="KW-0813">Transport</keyword>
<dbReference type="PANTHER" id="PTHR30183:SF6">
    <property type="entry name" value="INNER MEMBRANE ABC TRANSPORTER PERMEASE PROTEIN YNJC"/>
    <property type="match status" value="1"/>
</dbReference>
<feature type="domain" description="ABC transmembrane type-1" evidence="8">
    <location>
        <begin position="54"/>
        <end position="271"/>
    </location>
</feature>
<gene>
    <name evidence="9" type="ORF">KNV97_09885</name>
</gene>
<evidence type="ECO:0000256" key="2">
    <source>
        <dbReference type="ARBA" id="ARBA00022448"/>
    </source>
</evidence>
<dbReference type="AlphaFoldDB" id="A0A975UB34"/>
<feature type="transmembrane region" description="Helical" evidence="7">
    <location>
        <begin position="58"/>
        <end position="83"/>
    </location>
</feature>
<feature type="transmembrane region" description="Helical" evidence="7">
    <location>
        <begin position="300"/>
        <end position="321"/>
    </location>
</feature>
<dbReference type="Proteomes" id="UP000694232">
    <property type="component" value="Chromosome 1"/>
</dbReference>
<evidence type="ECO:0000256" key="6">
    <source>
        <dbReference type="ARBA" id="ARBA00023136"/>
    </source>
</evidence>
<feature type="transmembrane region" description="Helical" evidence="7">
    <location>
        <begin position="382"/>
        <end position="408"/>
    </location>
</feature>
<evidence type="ECO:0000256" key="1">
    <source>
        <dbReference type="ARBA" id="ARBA00004651"/>
    </source>
</evidence>
<feature type="domain" description="ABC transmembrane type-1" evidence="8">
    <location>
        <begin position="350"/>
        <end position="535"/>
    </location>
</feature>
<dbReference type="InterPro" id="IPR000515">
    <property type="entry name" value="MetI-like"/>
</dbReference>
<feature type="transmembrane region" description="Helical" evidence="7">
    <location>
        <begin position="467"/>
        <end position="488"/>
    </location>
</feature>
<keyword evidence="5 7" id="KW-1133">Transmembrane helix</keyword>
<evidence type="ECO:0000256" key="5">
    <source>
        <dbReference type="ARBA" id="ARBA00022989"/>
    </source>
</evidence>
<dbReference type="EMBL" id="CP076643">
    <property type="protein sequence ID" value="QXO18549.1"/>
    <property type="molecule type" value="Genomic_DNA"/>
</dbReference>
<feature type="transmembrane region" description="Helical" evidence="7">
    <location>
        <begin position="253"/>
        <end position="279"/>
    </location>
</feature>
<dbReference type="GO" id="GO:0005886">
    <property type="term" value="C:plasma membrane"/>
    <property type="evidence" value="ECO:0007669"/>
    <property type="project" value="UniProtKB-SubCell"/>
</dbReference>
<dbReference type="PROSITE" id="PS50928">
    <property type="entry name" value="ABC_TM1"/>
    <property type="match status" value="2"/>
</dbReference>
<feature type="transmembrane region" description="Helical" evidence="7">
    <location>
        <begin position="350"/>
        <end position="370"/>
    </location>
</feature>
<evidence type="ECO:0000313" key="9">
    <source>
        <dbReference type="EMBL" id="QXO18549.1"/>
    </source>
</evidence>
<evidence type="ECO:0000259" key="8">
    <source>
        <dbReference type="PROSITE" id="PS50928"/>
    </source>
</evidence>
<dbReference type="RefSeq" id="WP_218563000.1">
    <property type="nucleotide sequence ID" value="NZ_CP076643.1"/>
</dbReference>
<evidence type="ECO:0000256" key="4">
    <source>
        <dbReference type="ARBA" id="ARBA00022692"/>
    </source>
</evidence>
<accession>A0A975UB34</accession>
<feature type="transmembrane region" description="Helical" evidence="7">
    <location>
        <begin position="414"/>
        <end position="434"/>
    </location>
</feature>
<dbReference type="GO" id="GO:0055085">
    <property type="term" value="P:transmembrane transport"/>
    <property type="evidence" value="ECO:0007669"/>
    <property type="project" value="InterPro"/>
</dbReference>
<evidence type="ECO:0000256" key="7">
    <source>
        <dbReference type="SAM" id="Phobius"/>
    </source>
</evidence>
<proteinExistence type="predicted"/>
<keyword evidence="4 7" id="KW-0812">Transmembrane</keyword>
<evidence type="ECO:0000256" key="3">
    <source>
        <dbReference type="ARBA" id="ARBA00022475"/>
    </source>
</evidence>
<dbReference type="KEGG" id="vos:KNV97_09885"/>
<keyword evidence="3" id="KW-1003">Cell membrane</keyword>